<evidence type="ECO:0000256" key="3">
    <source>
        <dbReference type="ARBA" id="ARBA00008562"/>
    </source>
</evidence>
<dbReference type="Pfam" id="PF02910">
    <property type="entry name" value="Succ_DH_flav_C"/>
    <property type="match status" value="1"/>
</dbReference>
<proteinExistence type="inferred from homology"/>
<evidence type="ECO:0000256" key="2">
    <source>
        <dbReference type="ARBA" id="ARBA00004950"/>
    </source>
</evidence>
<dbReference type="EC" id="1.4.3.16" evidence="4"/>
<dbReference type="AlphaFoldDB" id="A0A510DZJ0"/>
<evidence type="ECO:0000313" key="14">
    <source>
        <dbReference type="Proteomes" id="UP000322983"/>
    </source>
</evidence>
<dbReference type="STRING" id="1294262.GCA_001316085_02914"/>
<dbReference type="PRINTS" id="PR00368">
    <property type="entry name" value="FADPNR"/>
</dbReference>
<protein>
    <recommendedName>
        <fullName evidence="4">L-aspartate oxidase</fullName>
        <ecNumber evidence="4">1.4.3.16</ecNumber>
    </recommendedName>
    <alternativeName>
        <fullName evidence="9">Quinolinate synthase B</fullName>
    </alternativeName>
</protein>
<comment type="similarity">
    <text evidence="3">Belongs to the FAD-dependent oxidoreductase 2 family. NadB subfamily.</text>
</comment>
<keyword evidence="5" id="KW-0285">Flavoprotein</keyword>
<dbReference type="Proteomes" id="UP000322983">
    <property type="component" value="Chromosome"/>
</dbReference>
<dbReference type="SUPFAM" id="SSF46977">
    <property type="entry name" value="Succinate dehydrogenase/fumarate reductase flavoprotein C-terminal domain"/>
    <property type="match status" value="1"/>
</dbReference>
<dbReference type="UniPathway" id="UPA00253">
    <property type="reaction ID" value="UER00326"/>
</dbReference>
<reference evidence="13 14" key="2">
    <citation type="journal article" date="2020" name="Int. J. Syst. Evol. Microbiol.">
        <title>Sulfuracidifex tepidarius gen. nov., sp. nov. and transfer of Sulfolobus metallicus Huber and Stetter 1992 to the genus Sulfuracidifex as Sulfuracidifex metallicus comb. nov.</title>
        <authorList>
            <person name="Itoh T."/>
            <person name="Miura T."/>
            <person name="Sakai H.D."/>
            <person name="Kato S."/>
            <person name="Ohkuma M."/>
            <person name="Takashina T."/>
        </authorList>
    </citation>
    <scope>NUCLEOTIDE SEQUENCE</scope>
    <source>
        <strain evidence="12 14">IC-006</strain>
        <strain evidence="13">IC-007</strain>
    </source>
</reference>
<sequence length="478" mass="53400">MVVIVGTGVAGLSAAVSLRRNGYKVRLITKKITGGSTYIAKGGAAASLTGDDSPELHAQDTIKVGDGMCDLKAVNYVTKEAPSAIHELEKWGFQFDPDLRLEGGHSRRRVAHKTDETGREFYEFLMSEAKKEEIPILEDRVKALMVKDNEVRGVITEGSAIEDDKVVLATGGYAYLFKFSSTQPTNVGDGMAIAFDAGALLGDMEFVQFHPTVTSIDGEVFLLTETLRGEGAVLVNDKGERFAFTYDKRGELAPRDVLSRAIYDQYSKGYKVFMDLRGIKDLERKFPVLISFLRRHNKTPSDLLDVFPGAHFVDGGVRVNTRGETNLKGLYAIGEVSDSGLHGANRLASNSLIEGLVFGMNLYRYIDKWEGFYPDDGTMVSVTEWKGRKASIDEIREMNWSNVGIVRNKERLEKAIAYYKEVDTSSSCEESKASLISYLTAYSALMRDESRGNHFREDFPFHKKEWEGKRIYFRLTRS</sequence>
<evidence type="ECO:0000256" key="6">
    <source>
        <dbReference type="ARBA" id="ARBA00022642"/>
    </source>
</evidence>
<dbReference type="PANTHER" id="PTHR42716">
    <property type="entry name" value="L-ASPARTATE OXIDASE"/>
    <property type="match status" value="1"/>
</dbReference>
<dbReference type="Gene3D" id="3.90.700.10">
    <property type="entry name" value="Succinate dehydrogenase/fumarate reductase flavoprotein, catalytic domain"/>
    <property type="match status" value="1"/>
</dbReference>
<dbReference type="KEGG" id="step:IC006_0200"/>
<dbReference type="InterPro" id="IPR005288">
    <property type="entry name" value="NadB"/>
</dbReference>
<evidence type="ECO:0000256" key="9">
    <source>
        <dbReference type="ARBA" id="ARBA00030386"/>
    </source>
</evidence>
<evidence type="ECO:0000256" key="5">
    <source>
        <dbReference type="ARBA" id="ARBA00022630"/>
    </source>
</evidence>
<dbReference type="EMBL" id="AP018930">
    <property type="protein sequence ID" value="BBG25676.1"/>
    <property type="molecule type" value="Genomic_DNA"/>
</dbReference>
<evidence type="ECO:0000256" key="4">
    <source>
        <dbReference type="ARBA" id="ARBA00012173"/>
    </source>
</evidence>
<evidence type="ECO:0000259" key="10">
    <source>
        <dbReference type="Pfam" id="PF00890"/>
    </source>
</evidence>
<evidence type="ECO:0000256" key="7">
    <source>
        <dbReference type="ARBA" id="ARBA00022827"/>
    </source>
</evidence>
<dbReference type="EMBL" id="AP018929">
    <property type="protein sequence ID" value="BBG22916.1"/>
    <property type="molecule type" value="Genomic_DNA"/>
</dbReference>
<dbReference type="SUPFAM" id="SSF51905">
    <property type="entry name" value="FAD/NAD(P)-binding domain"/>
    <property type="match status" value="1"/>
</dbReference>
<dbReference type="Gene3D" id="3.50.50.60">
    <property type="entry name" value="FAD/NAD(P)-binding domain"/>
    <property type="match status" value="1"/>
</dbReference>
<keyword evidence="7" id="KW-0274">FAD</keyword>
<evidence type="ECO:0000313" key="15">
    <source>
        <dbReference type="Proteomes" id="UP000325030"/>
    </source>
</evidence>
<comment type="cofactor">
    <cofactor evidence="1">
        <name>FAD</name>
        <dbReference type="ChEBI" id="CHEBI:57692"/>
    </cofactor>
</comment>
<dbReference type="InterPro" id="IPR015939">
    <property type="entry name" value="Fum_Rdtase/Succ_DH_flav-like_C"/>
</dbReference>
<dbReference type="GO" id="GO:0009435">
    <property type="term" value="P:NAD+ biosynthetic process"/>
    <property type="evidence" value="ECO:0007669"/>
    <property type="project" value="UniProtKB-UniPathway"/>
</dbReference>
<accession>A0A510DZJ0</accession>
<organism evidence="13 15">
    <name type="scientific">Sulfuracidifex tepidarius</name>
    <dbReference type="NCBI Taxonomy" id="1294262"/>
    <lineage>
        <taxon>Archaea</taxon>
        <taxon>Thermoproteota</taxon>
        <taxon>Thermoprotei</taxon>
        <taxon>Sulfolobales</taxon>
        <taxon>Sulfolobaceae</taxon>
        <taxon>Sulfuracidifex</taxon>
    </lineage>
</organism>
<dbReference type="SUPFAM" id="SSF56425">
    <property type="entry name" value="Succinate dehydrogenase/fumarate reductase flavoprotein, catalytic domain"/>
    <property type="match status" value="1"/>
</dbReference>
<dbReference type="GO" id="GO:0008734">
    <property type="term" value="F:L-aspartate oxidase activity"/>
    <property type="evidence" value="ECO:0007669"/>
    <property type="project" value="UniProtKB-EC"/>
</dbReference>
<name>A0A510DZJ0_9CREN</name>
<keyword evidence="8" id="KW-0560">Oxidoreductase</keyword>
<feature type="domain" description="FAD-dependent oxidoreductase 2 FAD-binding" evidence="10">
    <location>
        <begin position="2"/>
        <end position="352"/>
    </location>
</feature>
<dbReference type="OrthoDB" id="23539at2157"/>
<dbReference type="Proteomes" id="UP000325030">
    <property type="component" value="Chromosome"/>
</dbReference>
<reference evidence="15" key="1">
    <citation type="submission" date="2018-09" db="EMBL/GenBank/DDBJ databases">
        <title>Complete Genome Sequencing of Sulfolobus sp. JCM 16834.</title>
        <authorList>
            <person name="Kato S."/>
            <person name="Itoh T."/>
            <person name="Ohkuma M."/>
        </authorList>
    </citation>
    <scope>NUCLEOTIDE SEQUENCE [LARGE SCALE GENOMIC DNA]</scope>
    <source>
        <strain evidence="15">IC-007</strain>
    </source>
</reference>
<dbReference type="RefSeq" id="WP_054846784.1">
    <property type="nucleotide sequence ID" value="NZ_AP018929.1"/>
</dbReference>
<comment type="pathway">
    <text evidence="2">Cofactor biosynthesis; NAD(+) biosynthesis; iminoaspartate from L-aspartate (oxidase route): step 1/1.</text>
</comment>
<dbReference type="Pfam" id="PF00890">
    <property type="entry name" value="FAD_binding_2"/>
    <property type="match status" value="1"/>
</dbReference>
<dbReference type="InterPro" id="IPR027477">
    <property type="entry name" value="Succ_DH/fumarate_Rdtase_cat_sf"/>
</dbReference>
<dbReference type="InterPro" id="IPR036188">
    <property type="entry name" value="FAD/NAD-bd_sf"/>
</dbReference>
<dbReference type="InterPro" id="IPR037099">
    <property type="entry name" value="Fum_R/Succ_DH_flav-like_C_sf"/>
</dbReference>
<evidence type="ECO:0000259" key="11">
    <source>
        <dbReference type="Pfam" id="PF02910"/>
    </source>
</evidence>
<dbReference type="GeneID" id="41716691"/>
<keyword evidence="14" id="KW-1185">Reference proteome</keyword>
<gene>
    <name evidence="12" type="ORF">IC006_0200</name>
    <name evidence="13" type="ORF">IC007_0181</name>
</gene>
<evidence type="ECO:0000313" key="12">
    <source>
        <dbReference type="EMBL" id="BBG22916.1"/>
    </source>
</evidence>
<evidence type="ECO:0000256" key="8">
    <source>
        <dbReference type="ARBA" id="ARBA00023002"/>
    </source>
</evidence>
<dbReference type="Gene3D" id="1.20.58.100">
    <property type="entry name" value="Fumarate reductase/succinate dehydrogenase flavoprotein-like, C-terminal domain"/>
    <property type="match status" value="1"/>
</dbReference>
<evidence type="ECO:0000256" key="1">
    <source>
        <dbReference type="ARBA" id="ARBA00001974"/>
    </source>
</evidence>
<feature type="domain" description="Fumarate reductase/succinate dehydrogenase flavoprotein-like C-terminal" evidence="11">
    <location>
        <begin position="436"/>
        <end position="461"/>
    </location>
</feature>
<accession>A0A510DRW2</accession>
<dbReference type="PANTHER" id="PTHR42716:SF2">
    <property type="entry name" value="L-ASPARTATE OXIDASE, CHLOROPLASTIC"/>
    <property type="match status" value="1"/>
</dbReference>
<dbReference type="InterPro" id="IPR003953">
    <property type="entry name" value="FAD-dep_OxRdtase_2_FAD-bd"/>
</dbReference>
<keyword evidence="6" id="KW-0662">Pyridine nucleotide biosynthesis</keyword>
<evidence type="ECO:0000313" key="13">
    <source>
        <dbReference type="EMBL" id="BBG25676.1"/>
    </source>
</evidence>